<reference evidence="2 3" key="1">
    <citation type="submission" date="2021-09" db="EMBL/GenBank/DDBJ databases">
        <title>Genome sequencing and assembly of Chryseobacterium sp. RG1.</title>
        <authorList>
            <person name="Chhetri G."/>
        </authorList>
    </citation>
    <scope>NUCLEOTIDE SEQUENCE [LARGE SCALE GENOMIC DNA]</scope>
    <source>
        <strain evidence="2 3">RG1</strain>
    </source>
</reference>
<accession>A0ABS7ZWJ5</accession>
<organism evidence="2 3">
    <name type="scientific">Chryseobacterium tagetis</name>
    <dbReference type="NCBI Taxonomy" id="2801334"/>
    <lineage>
        <taxon>Bacteria</taxon>
        <taxon>Pseudomonadati</taxon>
        <taxon>Bacteroidota</taxon>
        <taxon>Flavobacteriia</taxon>
        <taxon>Flavobacteriales</taxon>
        <taxon>Weeksellaceae</taxon>
        <taxon>Chryseobacterium group</taxon>
        <taxon>Chryseobacterium</taxon>
    </lineage>
</organism>
<gene>
    <name evidence="2" type="ORF">JI747_002180</name>
</gene>
<evidence type="ECO:0008006" key="4">
    <source>
        <dbReference type="Google" id="ProtNLM"/>
    </source>
</evidence>
<dbReference type="SUPFAM" id="SSF160574">
    <property type="entry name" value="BT0923-like"/>
    <property type="match status" value="1"/>
</dbReference>
<evidence type="ECO:0000313" key="3">
    <source>
        <dbReference type="Proteomes" id="UP000618240"/>
    </source>
</evidence>
<comment type="caution">
    <text evidence="2">The sequence shown here is derived from an EMBL/GenBank/DDBJ whole genome shotgun (WGS) entry which is preliminary data.</text>
</comment>
<dbReference type="EMBL" id="JAERSE020000001">
    <property type="protein sequence ID" value="MCA6065967.1"/>
    <property type="molecule type" value="Genomic_DNA"/>
</dbReference>
<proteinExistence type="predicted"/>
<feature type="signal peptide" evidence="1">
    <location>
        <begin position="1"/>
        <end position="19"/>
    </location>
</feature>
<keyword evidence="3" id="KW-1185">Reference proteome</keyword>
<evidence type="ECO:0000256" key="1">
    <source>
        <dbReference type="SAM" id="SignalP"/>
    </source>
</evidence>
<protein>
    <recommendedName>
        <fullName evidence="4">Beta-lactamase-inhibitor-like, PepSY-like</fullName>
    </recommendedName>
</protein>
<name>A0ABS7ZWJ5_9FLAO</name>
<dbReference type="Gene3D" id="3.10.450.360">
    <property type="match status" value="1"/>
</dbReference>
<dbReference type="RefSeq" id="WP_225685957.1">
    <property type="nucleotide sequence ID" value="NZ_JAERSE020000001.1"/>
</dbReference>
<sequence length="144" mass="16058">MKKIVLVIVAMSLSSVAYSQEKNDKEEGTEVPVIVEKAFQKAYPNVKAKWEDEDGKYEGSFKYKGQETSVVYNAQGILEEKETEIKVNELPLNIPVYITKNKLGKIKEAAKIVKADGTVNYEAEVNGGDALFDAKGNFIKLHKD</sequence>
<evidence type="ECO:0000313" key="2">
    <source>
        <dbReference type="EMBL" id="MCA6065967.1"/>
    </source>
</evidence>
<keyword evidence="1" id="KW-0732">Signal</keyword>
<dbReference type="Proteomes" id="UP000618240">
    <property type="component" value="Unassembled WGS sequence"/>
</dbReference>
<feature type="chain" id="PRO_5045640220" description="Beta-lactamase-inhibitor-like, PepSY-like" evidence="1">
    <location>
        <begin position="20"/>
        <end position="144"/>
    </location>
</feature>